<dbReference type="PROSITE" id="PS00463">
    <property type="entry name" value="ZN2_CY6_FUNGAL_1"/>
    <property type="match status" value="1"/>
</dbReference>
<evidence type="ECO:0000313" key="9">
    <source>
        <dbReference type="Proteomes" id="UP000566819"/>
    </source>
</evidence>
<reference evidence="8 9" key="1">
    <citation type="submission" date="2020-03" db="EMBL/GenBank/DDBJ databases">
        <title>Draft Genome Sequence of Cudoniella acicularis.</title>
        <authorList>
            <person name="Buettner E."/>
            <person name="Kellner H."/>
        </authorList>
    </citation>
    <scope>NUCLEOTIDE SEQUENCE [LARGE SCALE GENOMIC DNA]</scope>
    <source>
        <strain evidence="8 9">DSM 108380</strain>
    </source>
</reference>
<dbReference type="SMART" id="SM00066">
    <property type="entry name" value="GAL4"/>
    <property type="match status" value="1"/>
</dbReference>
<dbReference type="PROSITE" id="PS50048">
    <property type="entry name" value="ZN2_CY6_FUNGAL_2"/>
    <property type="match status" value="1"/>
</dbReference>
<dbReference type="Gene3D" id="4.10.240.10">
    <property type="entry name" value="Zn(2)-C6 fungal-type DNA-binding domain"/>
    <property type="match status" value="1"/>
</dbReference>
<dbReference type="OrthoDB" id="4216928at2759"/>
<keyword evidence="3" id="KW-0805">Transcription regulation</keyword>
<evidence type="ECO:0000313" key="8">
    <source>
        <dbReference type="EMBL" id="KAF4626680.1"/>
    </source>
</evidence>
<dbReference type="CDD" id="cd00067">
    <property type="entry name" value="GAL4"/>
    <property type="match status" value="1"/>
</dbReference>
<accession>A0A8H4RD59</accession>
<dbReference type="InterPro" id="IPR036864">
    <property type="entry name" value="Zn2-C6_fun-type_DNA-bd_sf"/>
</dbReference>
<organism evidence="8 9">
    <name type="scientific">Cudoniella acicularis</name>
    <dbReference type="NCBI Taxonomy" id="354080"/>
    <lineage>
        <taxon>Eukaryota</taxon>
        <taxon>Fungi</taxon>
        <taxon>Dikarya</taxon>
        <taxon>Ascomycota</taxon>
        <taxon>Pezizomycotina</taxon>
        <taxon>Leotiomycetes</taxon>
        <taxon>Helotiales</taxon>
        <taxon>Tricladiaceae</taxon>
        <taxon>Cudoniella</taxon>
    </lineage>
</organism>
<sequence>MSPATQHSRQKSCIPCANGKRRCDMALPSCSRCLSKSIPCEYKSNKHTVAAQRAQNNTETPSDKSSDFYSTAPTSDVAENINRESPHTMLLDPEMPLELPSLGINPTPDNGMLLDDFLQVYDNRFLNDPHSIGVMDRERIRYCVRQLRTLPEKFVKQGRNAFIHPQTFQYMTPQSLQDALCVAALYMQKNEFNEALIWEIISTKVNQLLDPRGSWSISDNLASLQALIIYQIIRLFDGEVRPRSDAEQQEATLIAWTDHLVQRTGINTSSGSVVPSSWESWVFEEGTCRTIIISKMVQAMFAIQKQGFCTLVPAVTELSFTAQRALWEAPTQQHWKKALAERPSLHVPCMDFTEILLTGTWNDVEDLAMLMLVTYKGIDEVNEWIVKSENGVLLE</sequence>
<evidence type="ECO:0000256" key="6">
    <source>
        <dbReference type="SAM" id="MobiDB-lite"/>
    </source>
</evidence>
<dbReference type="Pfam" id="PF00172">
    <property type="entry name" value="Zn_clus"/>
    <property type="match status" value="1"/>
</dbReference>
<keyword evidence="2" id="KW-0862">Zinc</keyword>
<feature type="region of interest" description="Disordered" evidence="6">
    <location>
        <begin position="51"/>
        <end position="72"/>
    </location>
</feature>
<comment type="caution">
    <text evidence="8">The sequence shown here is derived from an EMBL/GenBank/DDBJ whole genome shotgun (WGS) entry which is preliminary data.</text>
</comment>
<dbReference type="Proteomes" id="UP000566819">
    <property type="component" value="Unassembled WGS sequence"/>
</dbReference>
<name>A0A8H4RD59_9HELO</name>
<protein>
    <recommendedName>
        <fullName evidence="7">Zn(2)-C6 fungal-type domain-containing protein</fullName>
    </recommendedName>
</protein>
<dbReference type="GO" id="GO:0000981">
    <property type="term" value="F:DNA-binding transcription factor activity, RNA polymerase II-specific"/>
    <property type="evidence" value="ECO:0007669"/>
    <property type="project" value="InterPro"/>
</dbReference>
<dbReference type="SUPFAM" id="SSF57701">
    <property type="entry name" value="Zn2/Cys6 DNA-binding domain"/>
    <property type="match status" value="1"/>
</dbReference>
<evidence type="ECO:0000259" key="7">
    <source>
        <dbReference type="PROSITE" id="PS50048"/>
    </source>
</evidence>
<dbReference type="EMBL" id="JAAMPI010001106">
    <property type="protein sequence ID" value="KAF4626680.1"/>
    <property type="molecule type" value="Genomic_DNA"/>
</dbReference>
<dbReference type="PANTHER" id="PTHR47660:SF3">
    <property type="entry name" value="FINGER DOMAIN PROTEIN, PUTATIVE (AFU_ORTHOLOGUE AFUA_4G03310)-RELATED"/>
    <property type="match status" value="1"/>
</dbReference>
<evidence type="ECO:0000256" key="1">
    <source>
        <dbReference type="ARBA" id="ARBA00022723"/>
    </source>
</evidence>
<keyword evidence="5" id="KW-0539">Nucleus</keyword>
<dbReference type="AlphaFoldDB" id="A0A8H4RD59"/>
<feature type="domain" description="Zn(2)-C6 fungal-type" evidence="7">
    <location>
        <begin position="12"/>
        <end position="42"/>
    </location>
</feature>
<keyword evidence="9" id="KW-1185">Reference proteome</keyword>
<dbReference type="GO" id="GO:0008270">
    <property type="term" value="F:zinc ion binding"/>
    <property type="evidence" value="ECO:0007669"/>
    <property type="project" value="InterPro"/>
</dbReference>
<evidence type="ECO:0000256" key="4">
    <source>
        <dbReference type="ARBA" id="ARBA00023163"/>
    </source>
</evidence>
<evidence type="ECO:0000256" key="5">
    <source>
        <dbReference type="ARBA" id="ARBA00023242"/>
    </source>
</evidence>
<keyword evidence="4" id="KW-0804">Transcription</keyword>
<proteinExistence type="predicted"/>
<evidence type="ECO:0000256" key="2">
    <source>
        <dbReference type="ARBA" id="ARBA00022833"/>
    </source>
</evidence>
<evidence type="ECO:0000256" key="3">
    <source>
        <dbReference type="ARBA" id="ARBA00023015"/>
    </source>
</evidence>
<gene>
    <name evidence="8" type="ORF">G7Y89_g11479</name>
</gene>
<dbReference type="InterPro" id="IPR001138">
    <property type="entry name" value="Zn2Cys6_DnaBD"/>
</dbReference>
<keyword evidence="1" id="KW-0479">Metal-binding</keyword>
<dbReference type="PANTHER" id="PTHR47660">
    <property type="entry name" value="TRANSCRIPTION FACTOR WITH C2H2 AND ZN(2)-CYS(6) DNA BINDING DOMAIN (EUROFUNG)-RELATED-RELATED"/>
    <property type="match status" value="1"/>
</dbReference>